<dbReference type="NCBIfam" id="NF005033">
    <property type="entry name" value="PRK06445.1"/>
    <property type="match status" value="1"/>
</dbReference>
<dbReference type="CDD" id="cd00751">
    <property type="entry name" value="thiolase"/>
    <property type="match status" value="1"/>
</dbReference>
<evidence type="ECO:0000256" key="2">
    <source>
        <dbReference type="ARBA" id="ARBA00022679"/>
    </source>
</evidence>
<evidence type="ECO:0000313" key="9">
    <source>
        <dbReference type="Proteomes" id="UP000650524"/>
    </source>
</evidence>
<feature type="active site" description="Acyl-thioester intermediate" evidence="4">
    <location>
        <position position="95"/>
    </location>
</feature>
<dbReference type="InterPro" id="IPR050215">
    <property type="entry name" value="Thiolase-like_sf_Thiolase"/>
</dbReference>
<reference evidence="8 9" key="1">
    <citation type="submission" date="2020-08" db="EMBL/GenBank/DDBJ databases">
        <title>Bridging the membrane lipid divide: bacteria of the FCB group superphylum have the potential to synthesize archaeal ether lipids.</title>
        <authorList>
            <person name="Villanueva L."/>
            <person name="Von Meijenfeldt F.A.B."/>
            <person name="Westbye A.B."/>
            <person name="Yadav S."/>
            <person name="Hopmans E.C."/>
            <person name="Dutilh B.E."/>
            <person name="Sinninghe Damste J.S."/>
        </authorList>
    </citation>
    <scope>NUCLEOTIDE SEQUENCE [LARGE SCALE GENOMIC DNA]</scope>
    <source>
        <strain evidence="8">NIOZ-UU27</strain>
    </source>
</reference>
<comment type="caution">
    <text evidence="8">The sequence shown here is derived from an EMBL/GenBank/DDBJ whole genome shotgun (WGS) entry which is preliminary data.</text>
</comment>
<feature type="domain" description="Thiolase C-terminal" evidence="7">
    <location>
        <begin position="276"/>
        <end position="398"/>
    </location>
</feature>
<sequence length="403" mass="43737">MKEVVIVDYLRTAQSRSRPNDPARDWFCKMRGDELLAKILPELIKKTGIEAKEIDDFLLGCATAVGEQWAYGGRFPIFLANLPETIPAKFVDQQCGSTMACIQIAFMEIAQDFADIVLVGGYEHMTRVQMGGYTVDRGMIAPNIGLFTNQDYFHWQIMTAMNMGLTAEKLFSQTDFTKEDMDKWGVRSHNLAEKARAEGFFDGEIMPIEAPQDDGSVMTVNTDQAVRQNATIEDMAGLRPAFKKDGVITAGISSPLNAAATSMVLMSKETAKKKGLKPMATIRSIGFAGVDPTIMGAGPVPASRMALEKAGLEASDIDFWEINEAFAIVALNCIKELGLDPETVNVMGGGIAIGHALGATGIRLTGTLARILQEKNGRYGCANACVGGGQGVAVIIEREEYDW</sequence>
<protein>
    <submittedName>
        <fullName evidence="8">Acetyl-CoA C-acetyltransferase</fullName>
        <ecNumber evidence="8">2.3.1.9</ecNumber>
    </submittedName>
</protein>
<dbReference type="InterPro" id="IPR020616">
    <property type="entry name" value="Thiolase_N"/>
</dbReference>
<dbReference type="InterPro" id="IPR016039">
    <property type="entry name" value="Thiolase-like"/>
</dbReference>
<feature type="active site" description="Proton acceptor" evidence="4">
    <location>
        <position position="355"/>
    </location>
</feature>
<proteinExistence type="inferred from homology"/>
<evidence type="ECO:0000256" key="4">
    <source>
        <dbReference type="PIRSR" id="PIRSR000429-1"/>
    </source>
</evidence>
<dbReference type="EC" id="2.3.1.9" evidence="8"/>
<dbReference type="GO" id="GO:0006635">
    <property type="term" value="P:fatty acid beta-oxidation"/>
    <property type="evidence" value="ECO:0007669"/>
    <property type="project" value="TreeGrafter"/>
</dbReference>
<evidence type="ECO:0000313" key="8">
    <source>
        <dbReference type="EMBL" id="MBC8178423.1"/>
    </source>
</evidence>
<comment type="similarity">
    <text evidence="1 5">Belongs to the thiolase-like superfamily. Thiolase family.</text>
</comment>
<dbReference type="InterPro" id="IPR020617">
    <property type="entry name" value="Thiolase_C"/>
</dbReference>
<dbReference type="EMBL" id="JACNJD010000279">
    <property type="protein sequence ID" value="MBC8178423.1"/>
    <property type="molecule type" value="Genomic_DNA"/>
</dbReference>
<keyword evidence="3 5" id="KW-0012">Acyltransferase</keyword>
<name>A0A8J6N163_9DELT</name>
<feature type="domain" description="Thiolase N-terminal" evidence="6">
    <location>
        <begin position="4"/>
        <end position="269"/>
    </location>
</feature>
<dbReference type="Proteomes" id="UP000650524">
    <property type="component" value="Unassembled WGS sequence"/>
</dbReference>
<organism evidence="8 9">
    <name type="scientific">Candidatus Desulfacyla euxinica</name>
    <dbReference type="NCBI Taxonomy" id="2841693"/>
    <lineage>
        <taxon>Bacteria</taxon>
        <taxon>Deltaproteobacteria</taxon>
        <taxon>Candidatus Desulfacyla</taxon>
    </lineage>
</organism>
<evidence type="ECO:0000259" key="7">
    <source>
        <dbReference type="Pfam" id="PF02803"/>
    </source>
</evidence>
<dbReference type="AlphaFoldDB" id="A0A8J6N163"/>
<feature type="active site" description="Proton acceptor" evidence="4">
    <location>
        <position position="385"/>
    </location>
</feature>
<dbReference type="GO" id="GO:0010124">
    <property type="term" value="P:phenylacetate catabolic process"/>
    <property type="evidence" value="ECO:0007669"/>
    <property type="project" value="TreeGrafter"/>
</dbReference>
<accession>A0A8J6N163</accession>
<keyword evidence="2 5" id="KW-0808">Transferase</keyword>
<dbReference type="PANTHER" id="PTHR43853">
    <property type="entry name" value="3-KETOACYL-COA THIOLASE, PEROXISOMAL"/>
    <property type="match status" value="1"/>
</dbReference>
<evidence type="ECO:0000256" key="5">
    <source>
        <dbReference type="RuleBase" id="RU003557"/>
    </source>
</evidence>
<evidence type="ECO:0000256" key="3">
    <source>
        <dbReference type="ARBA" id="ARBA00023315"/>
    </source>
</evidence>
<dbReference type="GO" id="GO:0003985">
    <property type="term" value="F:acetyl-CoA C-acetyltransferase activity"/>
    <property type="evidence" value="ECO:0007669"/>
    <property type="project" value="UniProtKB-EC"/>
</dbReference>
<dbReference type="Pfam" id="PF00108">
    <property type="entry name" value="Thiolase_N"/>
    <property type="match status" value="1"/>
</dbReference>
<evidence type="ECO:0000256" key="1">
    <source>
        <dbReference type="ARBA" id="ARBA00010982"/>
    </source>
</evidence>
<dbReference type="InterPro" id="IPR002155">
    <property type="entry name" value="Thiolase"/>
</dbReference>
<dbReference type="Pfam" id="PF02803">
    <property type="entry name" value="Thiolase_C"/>
    <property type="match status" value="1"/>
</dbReference>
<dbReference type="SUPFAM" id="SSF53901">
    <property type="entry name" value="Thiolase-like"/>
    <property type="match status" value="2"/>
</dbReference>
<dbReference type="PIRSF" id="PIRSF000429">
    <property type="entry name" value="Ac-CoA_Ac_transf"/>
    <property type="match status" value="1"/>
</dbReference>
<dbReference type="NCBIfam" id="TIGR01930">
    <property type="entry name" value="AcCoA-C-Actrans"/>
    <property type="match status" value="1"/>
</dbReference>
<dbReference type="PANTHER" id="PTHR43853:SF21">
    <property type="entry name" value="STEROID 3-KETOACYL-COA THIOLASE"/>
    <property type="match status" value="1"/>
</dbReference>
<dbReference type="Gene3D" id="3.40.47.10">
    <property type="match status" value="1"/>
</dbReference>
<dbReference type="GO" id="GO:0005737">
    <property type="term" value="C:cytoplasm"/>
    <property type="evidence" value="ECO:0007669"/>
    <property type="project" value="UniProtKB-ARBA"/>
</dbReference>
<evidence type="ECO:0000259" key="6">
    <source>
        <dbReference type="Pfam" id="PF00108"/>
    </source>
</evidence>
<gene>
    <name evidence="8" type="ORF">H8E19_13540</name>
</gene>